<accession>A0A1I3EI11</accession>
<name>A0A1I3EI11_9PLAN</name>
<proteinExistence type="predicted"/>
<dbReference type="Proteomes" id="UP000199518">
    <property type="component" value="Unassembled WGS sequence"/>
</dbReference>
<evidence type="ECO:0000313" key="2">
    <source>
        <dbReference type="Proteomes" id="UP000199518"/>
    </source>
</evidence>
<reference evidence="2" key="1">
    <citation type="submission" date="2016-10" db="EMBL/GenBank/DDBJ databases">
        <authorList>
            <person name="Varghese N."/>
            <person name="Submissions S."/>
        </authorList>
    </citation>
    <scope>NUCLEOTIDE SEQUENCE [LARGE SCALE GENOMIC DNA]</scope>
    <source>
        <strain evidence="2">DSM 26348</strain>
    </source>
</reference>
<keyword evidence="2" id="KW-1185">Reference proteome</keyword>
<protein>
    <submittedName>
        <fullName evidence="1">Uncharacterized protein</fullName>
    </submittedName>
</protein>
<organism evidence="1 2">
    <name type="scientific">Planctomicrobium piriforme</name>
    <dbReference type="NCBI Taxonomy" id="1576369"/>
    <lineage>
        <taxon>Bacteria</taxon>
        <taxon>Pseudomonadati</taxon>
        <taxon>Planctomycetota</taxon>
        <taxon>Planctomycetia</taxon>
        <taxon>Planctomycetales</taxon>
        <taxon>Planctomycetaceae</taxon>
        <taxon>Planctomicrobium</taxon>
    </lineage>
</organism>
<dbReference type="AlphaFoldDB" id="A0A1I3EI11"/>
<dbReference type="STRING" id="1576369.SAMN05421753_104222"/>
<sequence>MAQRLFIEADVFDCQTYVGRLHEKGDCGESLAHLMGEVLKDIQRDPLGGPVTVTFHVRNMTDAEVDALPEP</sequence>
<dbReference type="EMBL" id="FOQD01000004">
    <property type="protein sequence ID" value="SFH98351.1"/>
    <property type="molecule type" value="Genomic_DNA"/>
</dbReference>
<evidence type="ECO:0000313" key="1">
    <source>
        <dbReference type="EMBL" id="SFH98351.1"/>
    </source>
</evidence>
<gene>
    <name evidence="1" type="ORF">SAMN05421753_104222</name>
</gene>